<dbReference type="Proteomes" id="UP000325577">
    <property type="component" value="Linkage Group LG7"/>
</dbReference>
<keyword evidence="4" id="KW-1185">Reference proteome</keyword>
<dbReference type="InterPro" id="IPR024752">
    <property type="entry name" value="Myb/SANT-like_dom"/>
</dbReference>
<evidence type="ECO:0000259" key="2">
    <source>
        <dbReference type="Pfam" id="PF12776"/>
    </source>
</evidence>
<gene>
    <name evidence="3" type="ORF">F0562_015533</name>
</gene>
<dbReference type="OrthoDB" id="618098at2759"/>
<organism evidence="3 4">
    <name type="scientific">Nyssa sinensis</name>
    <dbReference type="NCBI Taxonomy" id="561372"/>
    <lineage>
        <taxon>Eukaryota</taxon>
        <taxon>Viridiplantae</taxon>
        <taxon>Streptophyta</taxon>
        <taxon>Embryophyta</taxon>
        <taxon>Tracheophyta</taxon>
        <taxon>Spermatophyta</taxon>
        <taxon>Magnoliopsida</taxon>
        <taxon>eudicotyledons</taxon>
        <taxon>Gunneridae</taxon>
        <taxon>Pentapetalae</taxon>
        <taxon>asterids</taxon>
        <taxon>Cornales</taxon>
        <taxon>Nyssaceae</taxon>
        <taxon>Nyssa</taxon>
    </lineage>
</organism>
<sequence length="174" mass="19676">MFHAVNTRNHRADNGFKLGFYNVVERELNVKLPGVGIKAKPHIESRIKTMKRDFNIVYDMLYGPNTNGFGWDNDKKCVVAEPPVWEEYIKISSHKGAAMFKHKSLPHFVELFIIFGKDRATRRNAQTTAEVVEELDKEGAENETKTGDGLDENDASLSFAPTHNIKTSSEECCS</sequence>
<dbReference type="PANTHER" id="PTHR46250">
    <property type="entry name" value="MYB/SANT-LIKE DNA-BINDING DOMAIN PROTEIN-RELATED"/>
    <property type="match status" value="1"/>
</dbReference>
<evidence type="ECO:0000313" key="4">
    <source>
        <dbReference type="Proteomes" id="UP000325577"/>
    </source>
</evidence>
<dbReference type="Pfam" id="PF12776">
    <property type="entry name" value="Myb_DNA-bind_3"/>
    <property type="match status" value="1"/>
</dbReference>
<protein>
    <recommendedName>
        <fullName evidence="2">Myb/SANT-like domain-containing protein</fullName>
    </recommendedName>
</protein>
<evidence type="ECO:0000256" key="1">
    <source>
        <dbReference type="SAM" id="MobiDB-lite"/>
    </source>
</evidence>
<name>A0A5J4ZLA5_9ASTE</name>
<reference evidence="3 4" key="1">
    <citation type="submission" date="2019-09" db="EMBL/GenBank/DDBJ databases">
        <title>A chromosome-level genome assembly of the Chinese tupelo Nyssa sinensis.</title>
        <authorList>
            <person name="Yang X."/>
            <person name="Kang M."/>
            <person name="Yang Y."/>
            <person name="Xiong H."/>
            <person name="Wang M."/>
            <person name="Zhang Z."/>
            <person name="Wang Z."/>
            <person name="Wu H."/>
            <person name="Ma T."/>
            <person name="Liu J."/>
            <person name="Xi Z."/>
        </authorList>
    </citation>
    <scope>NUCLEOTIDE SEQUENCE [LARGE SCALE GENOMIC DNA]</scope>
    <source>
        <strain evidence="3">J267</strain>
        <tissue evidence="3">Leaf</tissue>
    </source>
</reference>
<proteinExistence type="predicted"/>
<dbReference type="AlphaFoldDB" id="A0A5J4ZLA5"/>
<evidence type="ECO:0000313" key="3">
    <source>
        <dbReference type="EMBL" id="KAA8518047.1"/>
    </source>
</evidence>
<feature type="compositionally biased region" description="Basic and acidic residues" evidence="1">
    <location>
        <begin position="137"/>
        <end position="148"/>
    </location>
</feature>
<feature type="region of interest" description="Disordered" evidence="1">
    <location>
        <begin position="133"/>
        <end position="174"/>
    </location>
</feature>
<feature type="domain" description="Myb/SANT-like" evidence="2">
    <location>
        <begin position="2"/>
        <end position="88"/>
    </location>
</feature>
<dbReference type="EMBL" id="CM018050">
    <property type="protein sequence ID" value="KAA8518047.1"/>
    <property type="molecule type" value="Genomic_DNA"/>
</dbReference>
<accession>A0A5J4ZLA5</accession>
<dbReference type="PANTHER" id="PTHR46250:SF17">
    <property type="entry name" value="MYB_SANT-LIKE DOMAIN-CONTAINING PROTEIN"/>
    <property type="match status" value="1"/>
</dbReference>
<feature type="compositionally biased region" description="Polar residues" evidence="1">
    <location>
        <begin position="155"/>
        <end position="174"/>
    </location>
</feature>